<gene>
    <name evidence="3" type="ORF">I206_04893</name>
    <name evidence="4" type="ORF">I206_106070</name>
</gene>
<feature type="region of interest" description="Disordered" evidence="1">
    <location>
        <begin position="598"/>
        <end position="619"/>
    </location>
</feature>
<dbReference type="AlphaFoldDB" id="A0A1B9I114"/>
<dbReference type="InterPro" id="IPR000999">
    <property type="entry name" value="RNase_III_dom"/>
</dbReference>
<feature type="region of interest" description="Disordered" evidence="1">
    <location>
        <begin position="366"/>
        <end position="408"/>
    </location>
</feature>
<feature type="compositionally biased region" description="Polar residues" evidence="1">
    <location>
        <begin position="314"/>
        <end position="329"/>
    </location>
</feature>
<proteinExistence type="predicted"/>
<evidence type="ECO:0000313" key="3">
    <source>
        <dbReference type="EMBL" id="OCF49205.1"/>
    </source>
</evidence>
<organism evidence="3">
    <name type="scientific">Kwoniella pini CBS 10737</name>
    <dbReference type="NCBI Taxonomy" id="1296096"/>
    <lineage>
        <taxon>Eukaryota</taxon>
        <taxon>Fungi</taxon>
        <taxon>Dikarya</taxon>
        <taxon>Basidiomycota</taxon>
        <taxon>Agaricomycotina</taxon>
        <taxon>Tremellomycetes</taxon>
        <taxon>Tremellales</taxon>
        <taxon>Cryptococcaceae</taxon>
        <taxon>Kwoniella</taxon>
    </lineage>
</organism>
<keyword evidence="5" id="KW-1185">Reference proteome</keyword>
<dbReference type="GO" id="GO:0004525">
    <property type="term" value="F:ribonuclease III activity"/>
    <property type="evidence" value="ECO:0007669"/>
    <property type="project" value="InterPro"/>
</dbReference>
<reference evidence="3" key="1">
    <citation type="submission" date="2013-07" db="EMBL/GenBank/DDBJ databases">
        <title>The Genome Sequence of Cryptococcus pinus CBS10737.</title>
        <authorList>
            <consortium name="The Broad Institute Genome Sequencing Platform"/>
            <person name="Cuomo C."/>
            <person name="Litvintseva A."/>
            <person name="Chen Y."/>
            <person name="Heitman J."/>
            <person name="Sun S."/>
            <person name="Springer D."/>
            <person name="Dromer F."/>
            <person name="Young S.K."/>
            <person name="Zeng Q."/>
            <person name="Gargeya S."/>
            <person name="Fitzgerald M."/>
            <person name="Abouelleil A."/>
            <person name="Alvarado L."/>
            <person name="Berlin A.M."/>
            <person name="Chapman S.B."/>
            <person name="Dewar J."/>
            <person name="Goldberg J."/>
            <person name="Griggs A."/>
            <person name="Gujja S."/>
            <person name="Hansen M."/>
            <person name="Howarth C."/>
            <person name="Imamovic A."/>
            <person name="Larimer J."/>
            <person name="McCowan C."/>
            <person name="Murphy C."/>
            <person name="Pearson M."/>
            <person name="Priest M."/>
            <person name="Roberts A."/>
            <person name="Saif S."/>
            <person name="Shea T."/>
            <person name="Sykes S."/>
            <person name="Wortman J."/>
            <person name="Nusbaum C."/>
            <person name="Birren B."/>
        </authorList>
    </citation>
    <scope>NUCLEOTIDE SEQUENCE [LARGE SCALE GENOMIC DNA]</scope>
    <source>
        <strain evidence="3">CBS 10737</strain>
    </source>
</reference>
<dbReference type="EMBL" id="KI894012">
    <property type="protein sequence ID" value="OCF49205.1"/>
    <property type="molecule type" value="Genomic_DNA"/>
</dbReference>
<dbReference type="CDD" id="cd00593">
    <property type="entry name" value="RIBOc"/>
    <property type="match status" value="1"/>
</dbReference>
<dbReference type="PROSITE" id="PS50142">
    <property type="entry name" value="RNASE_3_2"/>
    <property type="match status" value="1"/>
</dbReference>
<dbReference type="OrthoDB" id="2563603at2759"/>
<reference evidence="4" key="4">
    <citation type="submission" date="2024-02" db="EMBL/GenBank/DDBJ databases">
        <title>Comparative genomics of Cryptococcus and Kwoniella reveals pathogenesis evolution and contrasting modes of karyotype evolution via chromosome fusion or intercentromeric recombination.</title>
        <authorList>
            <person name="Coelho M.A."/>
            <person name="David-Palma M."/>
            <person name="Shea T."/>
            <person name="Bowers K."/>
            <person name="McGinley-Smith S."/>
            <person name="Mohammad A.W."/>
            <person name="Gnirke A."/>
            <person name="Yurkov A.M."/>
            <person name="Nowrousian M."/>
            <person name="Sun S."/>
            <person name="Cuomo C.A."/>
            <person name="Heitman J."/>
        </authorList>
    </citation>
    <scope>NUCLEOTIDE SEQUENCE</scope>
    <source>
        <strain evidence="4">CBS 10737</strain>
    </source>
</reference>
<dbReference type="SUPFAM" id="SSF69065">
    <property type="entry name" value="RNase III domain-like"/>
    <property type="match status" value="1"/>
</dbReference>
<evidence type="ECO:0000259" key="2">
    <source>
        <dbReference type="PROSITE" id="PS50142"/>
    </source>
</evidence>
<evidence type="ECO:0000313" key="5">
    <source>
        <dbReference type="Proteomes" id="UP000094020"/>
    </source>
</evidence>
<evidence type="ECO:0000313" key="4">
    <source>
        <dbReference type="EMBL" id="WWC72110.1"/>
    </source>
</evidence>
<feature type="compositionally biased region" description="Low complexity" evidence="1">
    <location>
        <begin position="805"/>
        <end position="820"/>
    </location>
</feature>
<dbReference type="Gene3D" id="1.10.1520.10">
    <property type="entry name" value="Ribonuclease III domain"/>
    <property type="match status" value="1"/>
</dbReference>
<feature type="region of interest" description="Disordered" evidence="1">
    <location>
        <begin position="307"/>
        <end position="329"/>
    </location>
</feature>
<dbReference type="InterPro" id="IPR036389">
    <property type="entry name" value="RNase_III_sf"/>
</dbReference>
<feature type="region of interest" description="Disordered" evidence="1">
    <location>
        <begin position="795"/>
        <end position="833"/>
    </location>
</feature>
<feature type="domain" description="RNase III" evidence="2">
    <location>
        <begin position="58"/>
        <end position="155"/>
    </location>
</feature>
<reference evidence="4" key="2">
    <citation type="submission" date="2013-07" db="EMBL/GenBank/DDBJ databases">
        <authorList>
            <consortium name="The Broad Institute Genome Sequencing Platform"/>
            <person name="Cuomo C."/>
            <person name="Litvintseva A."/>
            <person name="Chen Y."/>
            <person name="Heitman J."/>
            <person name="Sun S."/>
            <person name="Springer D."/>
            <person name="Dromer F."/>
            <person name="Young S.K."/>
            <person name="Zeng Q."/>
            <person name="Gargeya S."/>
            <person name="Fitzgerald M."/>
            <person name="Abouelleil A."/>
            <person name="Alvarado L."/>
            <person name="Berlin A.M."/>
            <person name="Chapman S.B."/>
            <person name="Dewar J."/>
            <person name="Goldberg J."/>
            <person name="Griggs A."/>
            <person name="Gujja S."/>
            <person name="Hansen M."/>
            <person name="Howarth C."/>
            <person name="Imamovic A."/>
            <person name="Larimer J."/>
            <person name="McCowan C."/>
            <person name="Murphy C."/>
            <person name="Pearson M."/>
            <person name="Priest M."/>
            <person name="Roberts A."/>
            <person name="Saif S."/>
            <person name="Shea T."/>
            <person name="Sykes S."/>
            <person name="Wortman J."/>
            <person name="Nusbaum C."/>
            <person name="Birren B."/>
        </authorList>
    </citation>
    <scope>NUCLEOTIDE SEQUENCE</scope>
    <source>
        <strain evidence="4">CBS 10737</strain>
    </source>
</reference>
<feature type="compositionally biased region" description="Low complexity" evidence="1">
    <location>
        <begin position="374"/>
        <end position="393"/>
    </location>
</feature>
<reference evidence="3" key="3">
    <citation type="submission" date="2016-07" db="EMBL/GenBank/DDBJ databases">
        <title>Evolution of pathogenesis and genome organization in the Tremellales.</title>
        <authorList>
            <person name="Cuomo C."/>
            <person name="Litvintseva A."/>
            <person name="Heitman J."/>
            <person name="Chen Y."/>
            <person name="Sun S."/>
            <person name="Springer D."/>
            <person name="Dromer F."/>
            <person name="Young S."/>
            <person name="Zeng Q."/>
            <person name="Chapman S."/>
            <person name="Gujja S."/>
            <person name="Saif S."/>
            <person name="Birren B."/>
        </authorList>
    </citation>
    <scope>NUCLEOTIDE SEQUENCE</scope>
    <source>
        <strain evidence="3">CBS 10737</strain>
    </source>
</reference>
<dbReference type="RefSeq" id="XP_019010424.1">
    <property type="nucleotide sequence ID" value="XM_019156622.1"/>
</dbReference>
<dbReference type="GO" id="GO:0006396">
    <property type="term" value="P:RNA processing"/>
    <property type="evidence" value="ECO:0007669"/>
    <property type="project" value="InterPro"/>
</dbReference>
<protein>
    <recommendedName>
        <fullName evidence="2">RNase III domain-containing protein</fullName>
    </recommendedName>
</protein>
<dbReference type="Pfam" id="PF00636">
    <property type="entry name" value="Ribonuclease_3"/>
    <property type="match status" value="1"/>
</dbReference>
<accession>A0A1B9I114</accession>
<dbReference type="KEGG" id="kpin:30173262"/>
<name>A0A1B9I114_9TREE</name>
<evidence type="ECO:0000256" key="1">
    <source>
        <dbReference type="SAM" id="MobiDB-lite"/>
    </source>
</evidence>
<dbReference type="EMBL" id="CP144526">
    <property type="protein sequence ID" value="WWC72110.1"/>
    <property type="molecule type" value="Genomic_DNA"/>
</dbReference>
<feature type="region of interest" description="Disordered" evidence="1">
    <location>
        <begin position="838"/>
        <end position="857"/>
    </location>
</feature>
<dbReference type="Proteomes" id="UP000094020">
    <property type="component" value="Chromosome 8"/>
</dbReference>
<dbReference type="GeneID" id="30173262"/>
<dbReference type="STRING" id="1296096.A0A1B9I114"/>
<sequence>MSISSSVTIGTTICRARRSSKEKKKKNTQPAPVILDSKLSFISKDLPPLPDIQHPHLAAAATDHSSAEFHTLELLGDRLFEVAAVKSLWNRCSSVKTLDQGRQKLTTNQAFSEIAKAYSLHVKLPVDSASSPEPGTKKMGDALEAWMGAAYLDACRRGNEREVLMWGADILNVDRWTGMRDYVEGLEKAYGRPQRYPIYPEGGIWAPTEVKEPTDGNIQDSERETRFTSQQGCQDFRHIKQSLLCLLPSHGKPVIAPTPRTPPVTLSSLLRASGLRQEKLCPTPDEMGDEDASMSSSSRIINLGASSEFEPANPSHSRSSTIPNWTNASSRHDLETQTITAINVLSAVKNLEDGINAIEHTIKHNTLSPLRSESSQQNKPSPTSSPSKSSKSTGRVPESLPVPKSRKIGPVPSSWGSIIVPSKWVRPSVPVNLSRLAPLPGAFRSELNDLHSLASNKYNRRSIDGMNYLKCGMRNEFRPLCKYEQTVDYLIAMYITTAVWSYLAKLYDLMPSKLNPHHPGQKPTATLILGVIGTLADSECPETKAWLNSLVSGRVWANASILAKKFEDSTEYLKAGGIKIQHEAPKSKDSIIKVHDDSLPGKTKPGVTSQNHEQVSIEKKSHPLPLPLRETWKTARLLFVPENLPPLYQIPTIVLDAGFVDATRKDTRENASRLYFRLYETTVERLGRYSTQPEALKAGANLLLSDRTMSHLALQYGLLQDSVGELSQGEYARCFRRYLALLLTEESDEKASSEVFEWMGSLFRLEVWPRLDHVIKSAEGKQTINAVKVALTDAPATKARENRPSSTALLSNSSESATSADSEEQGCSEKNTLTSAEIEKDTVRFDPSQLPPPLSEIHSKPQDLHVVLGPKCRKLIETDYISTLKFLKQYNKLHGIEGQVLSPAIGYLCSTATSAILAGVYGFDKHDGKPLSAAKSARMFRRYVTILLEKAKAGQHSDTIRNWLHKVYSPEVWVYIKNIVNEANRKRSCKSQPLQQISKVAQPGQVEVAHVKGPSP</sequence>